<name>A0A2M7QFF2_9BACT</name>
<protein>
    <recommendedName>
        <fullName evidence="3">Methyltransferase small domain-containing protein</fullName>
    </recommendedName>
</protein>
<dbReference type="CDD" id="cd02440">
    <property type="entry name" value="AdoMet_MTases"/>
    <property type="match status" value="1"/>
</dbReference>
<evidence type="ECO:0000313" key="1">
    <source>
        <dbReference type="EMBL" id="PIY70681.1"/>
    </source>
</evidence>
<evidence type="ECO:0000313" key="2">
    <source>
        <dbReference type="Proteomes" id="UP000230344"/>
    </source>
</evidence>
<dbReference type="EMBL" id="PFLH01000082">
    <property type="protein sequence ID" value="PIY70681.1"/>
    <property type="molecule type" value="Genomic_DNA"/>
</dbReference>
<dbReference type="AlphaFoldDB" id="A0A2M7QFF2"/>
<sequence length="176" mass="19461">MSQNLYKFKNFKFYLIGGTQKSTGVSQSSYLLSKIIPSLHNLEVLDLGCGIGYMTIGALYLGARRVFAIDVEDTEKILCKNIKINNFKQPQVVFIKSDLFINLPEGIKFNVIIANLPQHALPATSAAKKLQGKYGGYDGTDLICKALTEGVHFLHSGGKFFGAVSKLTNFHRTLRV</sequence>
<accession>A0A2M7QFF2</accession>
<reference evidence="2" key="1">
    <citation type="submission" date="2017-09" db="EMBL/GenBank/DDBJ databases">
        <title>Depth-based differentiation of microbial function through sediment-hosted aquifers and enrichment of novel symbionts in the deep terrestrial subsurface.</title>
        <authorList>
            <person name="Probst A.J."/>
            <person name="Ladd B."/>
            <person name="Jarett J.K."/>
            <person name="Geller-Mcgrath D.E."/>
            <person name="Sieber C.M.K."/>
            <person name="Emerson J.B."/>
            <person name="Anantharaman K."/>
            <person name="Thomas B.C."/>
            <person name="Malmstrom R."/>
            <person name="Stieglmeier M."/>
            <person name="Klingl A."/>
            <person name="Woyke T."/>
            <person name="Ryan C.M."/>
            <person name="Banfield J.F."/>
        </authorList>
    </citation>
    <scope>NUCLEOTIDE SEQUENCE [LARGE SCALE GENOMIC DNA]</scope>
</reference>
<organism evidence="1 2">
    <name type="scientific">Candidatus Roizmanbacteria bacterium CG_4_10_14_0_8_um_filter_35_28</name>
    <dbReference type="NCBI Taxonomy" id="1974827"/>
    <lineage>
        <taxon>Bacteria</taxon>
        <taxon>Candidatus Roizmaniibacteriota</taxon>
    </lineage>
</organism>
<dbReference type="InterPro" id="IPR029063">
    <property type="entry name" value="SAM-dependent_MTases_sf"/>
</dbReference>
<dbReference type="SUPFAM" id="SSF53335">
    <property type="entry name" value="S-adenosyl-L-methionine-dependent methyltransferases"/>
    <property type="match status" value="1"/>
</dbReference>
<dbReference type="Gene3D" id="3.40.50.150">
    <property type="entry name" value="Vaccinia Virus protein VP39"/>
    <property type="match status" value="1"/>
</dbReference>
<feature type="non-terminal residue" evidence="1">
    <location>
        <position position="176"/>
    </location>
</feature>
<proteinExistence type="predicted"/>
<evidence type="ECO:0008006" key="3">
    <source>
        <dbReference type="Google" id="ProtNLM"/>
    </source>
</evidence>
<dbReference type="Pfam" id="PF06325">
    <property type="entry name" value="PrmA"/>
    <property type="match status" value="1"/>
</dbReference>
<comment type="caution">
    <text evidence="1">The sequence shown here is derived from an EMBL/GenBank/DDBJ whole genome shotgun (WGS) entry which is preliminary data.</text>
</comment>
<gene>
    <name evidence="1" type="ORF">COY88_04325</name>
</gene>
<dbReference type="Proteomes" id="UP000230344">
    <property type="component" value="Unassembled WGS sequence"/>
</dbReference>